<protein>
    <submittedName>
        <fullName evidence="1">Uncharacterized protein</fullName>
    </submittedName>
</protein>
<sequence>MTYIKSTDAIRAKARSFRSVDAMIAVFMEETFGPGKDIYSDHERLQKLEIEAINALQFDAGDTAPQNMRFLDDLVTIVCGRHVGDEPDVYASKHTQTEFENRFSKLSFDNDPAPAPAL</sequence>
<reference evidence="1 2" key="1">
    <citation type="submission" date="2017-08" db="EMBL/GenBank/DDBJ databases">
        <authorList>
            <person name="de Groot N.N."/>
        </authorList>
    </citation>
    <scope>NUCLEOTIDE SEQUENCE [LARGE SCALE GENOMIC DNA]</scope>
    <source>
        <strain evidence="1 2">USBA 78</strain>
    </source>
</reference>
<dbReference type="EMBL" id="OBMM01000005">
    <property type="protein sequence ID" value="SOC26383.1"/>
    <property type="molecule type" value="Genomic_DNA"/>
</dbReference>
<dbReference type="RefSeq" id="WP_097052683.1">
    <property type="nucleotide sequence ID" value="NZ_OBMM01000005.1"/>
</dbReference>
<proteinExistence type="predicted"/>
<evidence type="ECO:0000313" key="1">
    <source>
        <dbReference type="EMBL" id="SOC26383.1"/>
    </source>
</evidence>
<organism evidence="1 2">
    <name type="scientific">Thalassospira xiamenensis</name>
    <dbReference type="NCBI Taxonomy" id="220697"/>
    <lineage>
        <taxon>Bacteria</taxon>
        <taxon>Pseudomonadati</taxon>
        <taxon>Pseudomonadota</taxon>
        <taxon>Alphaproteobacteria</taxon>
        <taxon>Rhodospirillales</taxon>
        <taxon>Thalassospiraceae</taxon>
        <taxon>Thalassospira</taxon>
    </lineage>
</organism>
<gene>
    <name evidence="1" type="ORF">SAMN05428964_105107</name>
</gene>
<dbReference type="AlphaFoldDB" id="A0A285TRT4"/>
<name>A0A285TRT4_9PROT</name>
<dbReference type="Proteomes" id="UP000219068">
    <property type="component" value="Unassembled WGS sequence"/>
</dbReference>
<accession>A0A285TRT4</accession>
<evidence type="ECO:0000313" key="2">
    <source>
        <dbReference type="Proteomes" id="UP000219068"/>
    </source>
</evidence>